<name>A0A832G871_9BACT</name>
<comment type="caution">
    <text evidence="4">The sequence shown here is derived from an EMBL/GenBank/DDBJ whole genome shotgun (WGS) entry which is preliminary data.</text>
</comment>
<dbReference type="PANTHER" id="PTHR37423">
    <property type="entry name" value="SOLUBLE LYTIC MUREIN TRANSGLYCOSYLASE-RELATED"/>
    <property type="match status" value="1"/>
</dbReference>
<dbReference type="InterPro" id="IPR008258">
    <property type="entry name" value="Transglycosylase_SLT_dom_1"/>
</dbReference>
<evidence type="ECO:0000259" key="3">
    <source>
        <dbReference type="Pfam" id="PF01464"/>
    </source>
</evidence>
<dbReference type="CDD" id="cd16894">
    <property type="entry name" value="MltD-like"/>
    <property type="match status" value="1"/>
</dbReference>
<evidence type="ECO:0000256" key="2">
    <source>
        <dbReference type="SAM" id="Phobius"/>
    </source>
</evidence>
<feature type="transmembrane region" description="Helical" evidence="2">
    <location>
        <begin position="12"/>
        <end position="32"/>
    </location>
</feature>
<keyword evidence="2" id="KW-1133">Transmembrane helix</keyword>
<proteinExistence type="inferred from homology"/>
<keyword evidence="2" id="KW-0812">Transmembrane</keyword>
<organism evidence="4">
    <name type="scientific">Ignavibacterium album</name>
    <dbReference type="NCBI Taxonomy" id="591197"/>
    <lineage>
        <taxon>Bacteria</taxon>
        <taxon>Pseudomonadati</taxon>
        <taxon>Ignavibacteriota</taxon>
        <taxon>Ignavibacteria</taxon>
        <taxon>Ignavibacteriales</taxon>
        <taxon>Ignavibacteriaceae</taxon>
        <taxon>Ignavibacterium</taxon>
    </lineage>
</organism>
<protein>
    <submittedName>
        <fullName evidence="4">Lytic transglycosylase domain-containing protein</fullName>
    </submittedName>
</protein>
<comment type="similarity">
    <text evidence="1">Belongs to the transglycosylase Slt family.</text>
</comment>
<dbReference type="Gene3D" id="1.10.530.10">
    <property type="match status" value="1"/>
</dbReference>
<dbReference type="PANTHER" id="PTHR37423:SF2">
    <property type="entry name" value="MEMBRANE-BOUND LYTIC MUREIN TRANSGLYCOSYLASE C"/>
    <property type="match status" value="1"/>
</dbReference>
<reference evidence="4" key="1">
    <citation type="journal article" date="2020" name="mSystems">
        <title>Genome- and Community-Level Interaction Insights into Carbon Utilization and Element Cycling Functions of Hydrothermarchaeota in Hydrothermal Sediment.</title>
        <authorList>
            <person name="Zhou Z."/>
            <person name="Liu Y."/>
            <person name="Xu W."/>
            <person name="Pan J."/>
            <person name="Luo Z.H."/>
            <person name="Li M."/>
        </authorList>
    </citation>
    <scope>NUCLEOTIDE SEQUENCE [LARGE SCALE GENOMIC DNA]</scope>
    <source>
        <strain evidence="4">SpSt-500</strain>
    </source>
</reference>
<evidence type="ECO:0000256" key="1">
    <source>
        <dbReference type="ARBA" id="ARBA00007734"/>
    </source>
</evidence>
<dbReference type="SUPFAM" id="SSF53955">
    <property type="entry name" value="Lysozyme-like"/>
    <property type="match status" value="1"/>
</dbReference>
<gene>
    <name evidence="4" type="ORF">ENS56_13490</name>
</gene>
<feature type="domain" description="Transglycosylase SLT" evidence="3">
    <location>
        <begin position="102"/>
        <end position="212"/>
    </location>
</feature>
<evidence type="ECO:0000313" key="4">
    <source>
        <dbReference type="EMBL" id="HGT49044.1"/>
    </source>
</evidence>
<keyword evidence="2" id="KW-0472">Membrane</keyword>
<dbReference type="EMBL" id="DSVI01000025">
    <property type="protein sequence ID" value="HGT49044.1"/>
    <property type="molecule type" value="Genomic_DNA"/>
</dbReference>
<accession>A0A832G871</accession>
<dbReference type="InterPro" id="IPR023346">
    <property type="entry name" value="Lysozyme-like_dom_sf"/>
</dbReference>
<sequence>MKSSGRTGMKPFYYLLTGITLTTIVFFLFFGFQFNEQKDEKLINSLIATQPEIPSEVYLFGEKVPLENFEVYERLDRELVVNTYWHSSTILALKRAARWFPIIEPILKQNDVPVDFKYLAVAESNLENVVSPAGATGFWQFIKSAATEYGLEVNDEVDERYHVEKSTEAACKFLKDAYSRFGSWTMAAAAYNAGMNGISKWSSIQKTNNYYNLTLGIETSRYIARVAAIKIIMENPKKYGYYLNENDFYKPLKFTEVKFDSSVTDFADYAASLGINYKTLKLFNPWLRDSSLKNKNRKEYSIKIPEQGSIVLIKE</sequence>
<dbReference type="Pfam" id="PF01464">
    <property type="entry name" value="SLT"/>
    <property type="match status" value="1"/>
</dbReference>
<dbReference type="AlphaFoldDB" id="A0A832G871"/>